<sequence>MSTSLIRGFSIVTLALLFFFLGEIVVQANPISESRTIDRAFQYEGLKSKRAIQTFDYGNKNEVFVTQRVDATTILSRCEVSGATCNVKDYVELQNFGHGESLEVVKENGKTFIWIGNTANSEISQKWSTDVSLIEYKVNPSKATGAEVINVKTIKGLEKVAPNVKGKAYRTAVAIADDSNRMAFRVQIGPAAKDTYYAIYKTSEVTKALRNSPKNTLNIQDISHLQLTHFTGVPRPNNSFQGFDITGVGTDNKFLYLFGGAAGETPTIFKYSYTNGGNVKHLKTIKIKGSYVGTLEAEGIKVERDPNNANKETIFIGLKPGLDEAGNQKPFRLYKFLE</sequence>
<organism evidence="1 2">
    <name type="scientific">Shouchella lehensis</name>
    <dbReference type="NCBI Taxonomy" id="300825"/>
    <lineage>
        <taxon>Bacteria</taxon>
        <taxon>Bacillati</taxon>
        <taxon>Bacillota</taxon>
        <taxon>Bacilli</taxon>
        <taxon>Bacillales</taxon>
        <taxon>Bacillaceae</taxon>
        <taxon>Shouchella</taxon>
    </lineage>
</organism>
<proteinExistence type="predicted"/>
<gene>
    <name evidence="1" type="ORF">E2L03_17140</name>
</gene>
<evidence type="ECO:0000313" key="1">
    <source>
        <dbReference type="EMBL" id="TES46422.1"/>
    </source>
</evidence>
<comment type="caution">
    <text evidence="1">The sequence shown here is derived from an EMBL/GenBank/DDBJ whole genome shotgun (WGS) entry which is preliminary data.</text>
</comment>
<dbReference type="RefSeq" id="WP_055736729.1">
    <property type="nucleotide sequence ID" value="NZ_LDIM01000013.1"/>
</dbReference>
<evidence type="ECO:0000313" key="2">
    <source>
        <dbReference type="Proteomes" id="UP000298210"/>
    </source>
</evidence>
<dbReference type="AlphaFoldDB" id="A0A4Y7WER2"/>
<dbReference type="Proteomes" id="UP000298210">
    <property type="component" value="Unassembled WGS sequence"/>
</dbReference>
<reference evidence="1 2" key="1">
    <citation type="submission" date="2019-03" db="EMBL/GenBank/DDBJ databases">
        <authorList>
            <person name="Liu G."/>
        </authorList>
    </citation>
    <scope>NUCLEOTIDE SEQUENCE [LARGE SCALE GENOMIC DNA]</scope>
    <source>
        <strain evidence="1 2">DSM 19099</strain>
    </source>
</reference>
<accession>A0A4Y7WER2</accession>
<dbReference type="EMBL" id="SNUX01000004">
    <property type="protein sequence ID" value="TES46422.1"/>
    <property type="molecule type" value="Genomic_DNA"/>
</dbReference>
<protein>
    <submittedName>
        <fullName evidence="1">Uncharacterized protein</fullName>
    </submittedName>
</protein>
<name>A0A4Y7WER2_9BACI</name>